<dbReference type="SUPFAM" id="SSF52540">
    <property type="entry name" value="P-loop containing nucleoside triphosphate hydrolases"/>
    <property type="match status" value="1"/>
</dbReference>
<evidence type="ECO:0000256" key="4">
    <source>
        <dbReference type="ARBA" id="ARBA00022840"/>
    </source>
</evidence>
<keyword evidence="3" id="KW-0547">Nucleotide-binding</keyword>
<comment type="similarity">
    <text evidence="1">Belongs to the ABC transporter superfamily.</text>
</comment>
<evidence type="ECO:0000256" key="2">
    <source>
        <dbReference type="ARBA" id="ARBA00022448"/>
    </source>
</evidence>
<gene>
    <name evidence="6" type="ORF">DFO65_10152</name>
</gene>
<dbReference type="AlphaFoldDB" id="A0A366IMP3"/>
<dbReference type="InterPro" id="IPR003439">
    <property type="entry name" value="ABC_transporter-like_ATP-bd"/>
</dbReference>
<dbReference type="Gene3D" id="3.40.50.300">
    <property type="entry name" value="P-loop containing nucleotide triphosphate hydrolases"/>
    <property type="match status" value="1"/>
</dbReference>
<keyword evidence="7" id="KW-1185">Reference proteome</keyword>
<evidence type="ECO:0000256" key="1">
    <source>
        <dbReference type="ARBA" id="ARBA00005417"/>
    </source>
</evidence>
<dbReference type="GO" id="GO:0016887">
    <property type="term" value="F:ATP hydrolysis activity"/>
    <property type="evidence" value="ECO:0007669"/>
    <property type="project" value="InterPro"/>
</dbReference>
<keyword evidence="2" id="KW-0813">Transport</keyword>
<dbReference type="SMART" id="SM00382">
    <property type="entry name" value="AAA"/>
    <property type="match status" value="1"/>
</dbReference>
<evidence type="ECO:0000259" key="5">
    <source>
        <dbReference type="PROSITE" id="PS50893"/>
    </source>
</evidence>
<dbReference type="Pfam" id="PF00005">
    <property type="entry name" value="ABC_tran"/>
    <property type="match status" value="1"/>
</dbReference>
<dbReference type="PANTHER" id="PTHR43776">
    <property type="entry name" value="TRANSPORT ATP-BINDING PROTEIN"/>
    <property type="match status" value="1"/>
</dbReference>
<dbReference type="InterPro" id="IPR003593">
    <property type="entry name" value="AAA+_ATPase"/>
</dbReference>
<dbReference type="GO" id="GO:0055085">
    <property type="term" value="P:transmembrane transport"/>
    <property type="evidence" value="ECO:0007669"/>
    <property type="project" value="UniProtKB-ARBA"/>
</dbReference>
<protein>
    <submittedName>
        <fullName evidence="6">Peptide/nickel transport system ATP-binding protein</fullName>
    </submittedName>
</protein>
<comment type="caution">
    <text evidence="6">The sequence shown here is derived from an EMBL/GenBank/DDBJ whole genome shotgun (WGS) entry which is preliminary data.</text>
</comment>
<organism evidence="6 7">
    <name type="scientific">Brevibacterium celere</name>
    <dbReference type="NCBI Taxonomy" id="225845"/>
    <lineage>
        <taxon>Bacteria</taxon>
        <taxon>Bacillati</taxon>
        <taxon>Actinomycetota</taxon>
        <taxon>Actinomycetes</taxon>
        <taxon>Micrococcales</taxon>
        <taxon>Brevibacteriaceae</taxon>
        <taxon>Brevibacterium</taxon>
    </lineage>
</organism>
<feature type="domain" description="ABC transporter" evidence="5">
    <location>
        <begin position="5"/>
        <end position="225"/>
    </location>
</feature>
<accession>A0A366IMP3</accession>
<evidence type="ECO:0000256" key="3">
    <source>
        <dbReference type="ARBA" id="ARBA00022741"/>
    </source>
</evidence>
<dbReference type="RefSeq" id="WP_113902418.1">
    <property type="nucleotide sequence ID" value="NZ_QNSB01000001.1"/>
</dbReference>
<dbReference type="InterPro" id="IPR050319">
    <property type="entry name" value="ABC_transp_ATP-bind"/>
</dbReference>
<evidence type="ECO:0000313" key="7">
    <source>
        <dbReference type="Proteomes" id="UP000253509"/>
    </source>
</evidence>
<evidence type="ECO:0000313" key="6">
    <source>
        <dbReference type="EMBL" id="RBP74335.1"/>
    </source>
</evidence>
<dbReference type="EMBL" id="QNSB01000001">
    <property type="protein sequence ID" value="RBP74335.1"/>
    <property type="molecule type" value="Genomic_DNA"/>
</dbReference>
<proteinExistence type="inferred from homology"/>
<dbReference type="Proteomes" id="UP000253509">
    <property type="component" value="Unassembled WGS sequence"/>
</dbReference>
<dbReference type="PROSITE" id="PS50893">
    <property type="entry name" value="ABC_TRANSPORTER_2"/>
    <property type="match status" value="1"/>
</dbReference>
<name>A0A366IMP3_9MICO</name>
<sequence>MTALLEASGIGYAHRSTGTVALHSTDLRIEAGESVALVGRSGAGKSTLAEIALGLRRPGWGHVLLFGEVFNAPRRSPRAELRHRVQGVGQDAAAALPPRTPISTTIERTLTRLSPGCDHRRRIASAAERARIPCELLDRSPRELSGGQGQRAAIARALALEPDLVVADEPTSALDADTASGVADALLDIASAGDRSLLLVTHDTALAARCDRILTVSAGRLVTTG</sequence>
<keyword evidence="4 6" id="KW-0067">ATP-binding</keyword>
<dbReference type="GO" id="GO:0005524">
    <property type="term" value="F:ATP binding"/>
    <property type="evidence" value="ECO:0007669"/>
    <property type="project" value="UniProtKB-KW"/>
</dbReference>
<dbReference type="PANTHER" id="PTHR43776:SF7">
    <property type="entry name" value="D,D-DIPEPTIDE TRANSPORT ATP-BINDING PROTEIN DDPF-RELATED"/>
    <property type="match status" value="1"/>
</dbReference>
<reference evidence="6 7" key="1">
    <citation type="submission" date="2018-06" db="EMBL/GenBank/DDBJ databases">
        <title>Freshwater and sediment microbial communities from various areas in North America, analyzing microbe dynamics in response to fracking.</title>
        <authorList>
            <person name="Lamendella R."/>
        </authorList>
    </citation>
    <scope>NUCLEOTIDE SEQUENCE [LARGE SCALE GENOMIC DNA]</scope>
    <source>
        <strain evidence="6 7">3b_TX</strain>
    </source>
</reference>
<dbReference type="InterPro" id="IPR027417">
    <property type="entry name" value="P-loop_NTPase"/>
</dbReference>